<dbReference type="GO" id="GO:0004090">
    <property type="term" value="F:carbonyl reductase (NADPH) activity"/>
    <property type="evidence" value="ECO:0007669"/>
    <property type="project" value="TreeGrafter"/>
</dbReference>
<name>A0A5N4E476_CAMDR</name>
<gene>
    <name evidence="2" type="ORF">Cadr_000005784</name>
</gene>
<reference evidence="2 3" key="1">
    <citation type="journal article" date="2019" name="Mol. Ecol. Resour.">
        <title>Improving Illumina assemblies with Hi-C and long reads: an example with the North African dromedary.</title>
        <authorList>
            <person name="Elbers J.P."/>
            <person name="Rogers M.F."/>
            <person name="Perelman P.L."/>
            <person name="Proskuryakova A.A."/>
            <person name="Serdyukova N.A."/>
            <person name="Johnson W.E."/>
            <person name="Horin P."/>
            <person name="Corander J."/>
            <person name="Murphy D."/>
            <person name="Burger P.A."/>
        </authorList>
    </citation>
    <scope>NUCLEOTIDE SEQUENCE [LARGE SCALE GENOMIC DNA]</scope>
    <source>
        <strain evidence="2">Drom800</strain>
        <tissue evidence="2">Blood</tissue>
    </source>
</reference>
<comment type="similarity">
    <text evidence="1">Belongs to the short-chain dehydrogenases/reductases (SDR) family.</text>
</comment>
<accession>A0A5N4E476</accession>
<dbReference type="AlphaFoldDB" id="A0A5N4E476"/>
<dbReference type="EMBL" id="JWIN03000006">
    <property type="protein sequence ID" value="KAB1278094.1"/>
    <property type="molecule type" value="Genomic_DNA"/>
</dbReference>
<proteinExistence type="inferred from homology"/>
<dbReference type="Proteomes" id="UP000299084">
    <property type="component" value="Unassembled WGS sequence"/>
</dbReference>
<dbReference type="PANTHER" id="PTHR43943:SF3">
    <property type="entry name" value="DEHYDROGENASE_REDUCTASE SDR FAMILY MEMBER 2, MITOCHONDRIAL"/>
    <property type="match status" value="1"/>
</dbReference>
<organism evidence="2 3">
    <name type="scientific">Camelus dromedarius</name>
    <name type="common">Dromedary</name>
    <name type="synonym">Arabian camel</name>
    <dbReference type="NCBI Taxonomy" id="9838"/>
    <lineage>
        <taxon>Eukaryota</taxon>
        <taxon>Metazoa</taxon>
        <taxon>Chordata</taxon>
        <taxon>Craniata</taxon>
        <taxon>Vertebrata</taxon>
        <taxon>Euteleostomi</taxon>
        <taxon>Mammalia</taxon>
        <taxon>Eutheria</taxon>
        <taxon>Laurasiatheria</taxon>
        <taxon>Artiodactyla</taxon>
        <taxon>Tylopoda</taxon>
        <taxon>Camelidae</taxon>
        <taxon>Camelus</taxon>
    </lineage>
</organism>
<evidence type="ECO:0000313" key="3">
    <source>
        <dbReference type="Proteomes" id="UP000299084"/>
    </source>
</evidence>
<keyword evidence="3" id="KW-1185">Reference proteome</keyword>
<dbReference type="PANTHER" id="PTHR43943">
    <property type="entry name" value="DEHYDROGENASE/REDUCTASE (SDR FAMILY) MEMBER 4"/>
    <property type="match status" value="1"/>
</dbReference>
<comment type="caution">
    <text evidence="2">The sequence shown here is derived from an EMBL/GenBank/DDBJ whole genome shotgun (WGS) entry which is preliminary data.</text>
</comment>
<sequence length="146" mass="15192">HGLVVAVLQADGLSVTSTLCHVGKAEDQERLVATVRAHQMGVSQFHLFLTLCAASVCPPALESCGGINLLVGSAAVSPQEGSSLGTSEQAGDKVRPREQGAVRFSWFLTSTHTPGWQGSQRTVGTLSFLCPPVAIYSTGENMVVAG</sequence>
<protein>
    <submittedName>
        <fullName evidence="2">Dehydrogenase/reductase SDR family member 2</fullName>
    </submittedName>
</protein>
<feature type="non-terminal residue" evidence="2">
    <location>
        <position position="1"/>
    </location>
</feature>
<evidence type="ECO:0000313" key="2">
    <source>
        <dbReference type="EMBL" id="KAB1278094.1"/>
    </source>
</evidence>
<evidence type="ECO:0000256" key="1">
    <source>
        <dbReference type="ARBA" id="ARBA00006484"/>
    </source>
</evidence>